<evidence type="ECO:0000313" key="7">
    <source>
        <dbReference type="Proteomes" id="UP000238949"/>
    </source>
</evidence>
<evidence type="ECO:0000256" key="4">
    <source>
        <dbReference type="ARBA" id="ARBA00023136"/>
    </source>
</evidence>
<evidence type="ECO:0000256" key="5">
    <source>
        <dbReference type="SAM" id="Phobius"/>
    </source>
</evidence>
<keyword evidence="1" id="KW-1003">Cell membrane</keyword>
<evidence type="ECO:0000256" key="1">
    <source>
        <dbReference type="ARBA" id="ARBA00022475"/>
    </source>
</evidence>
<evidence type="ECO:0000256" key="2">
    <source>
        <dbReference type="ARBA" id="ARBA00022692"/>
    </source>
</evidence>
<accession>A0A2S9VA44</accession>
<reference evidence="7" key="1">
    <citation type="journal article" date="2020" name="Int. J. Syst. Evol. Microbiol.">
        <title>Alteromonas alba sp. nov., a marine bacterium isolated from the seawater of the West Pacific Ocean.</title>
        <authorList>
            <person name="Sun C."/>
            <person name="Wu Y.-H."/>
            <person name="Xamxidin M."/>
            <person name="Cheng H."/>
            <person name="Xu X.-W."/>
        </authorList>
    </citation>
    <scope>NUCLEOTIDE SEQUENCE [LARGE SCALE GENOMIC DNA]</scope>
    <source>
        <strain evidence="7">190</strain>
    </source>
</reference>
<sequence length="66" mass="7512">MPLAFSFAGVYLPGAALLLIALIPFFIVIDRMLVVMGWYRWLWHPSLFRMALMISLYALAIIQLVG</sequence>
<feature type="transmembrane region" description="Helical" evidence="5">
    <location>
        <begin position="41"/>
        <end position="65"/>
    </location>
</feature>
<evidence type="ECO:0000313" key="6">
    <source>
        <dbReference type="EMBL" id="PRO73318.1"/>
    </source>
</evidence>
<proteinExistence type="predicted"/>
<dbReference type="RefSeq" id="WP_105934781.1">
    <property type="nucleotide sequence ID" value="NZ_PVNP01000124.1"/>
</dbReference>
<organism evidence="6 7">
    <name type="scientific">Alteromonas alba</name>
    <dbReference type="NCBI Taxonomy" id="2079529"/>
    <lineage>
        <taxon>Bacteria</taxon>
        <taxon>Pseudomonadati</taxon>
        <taxon>Pseudomonadota</taxon>
        <taxon>Gammaproteobacteria</taxon>
        <taxon>Alteromonadales</taxon>
        <taxon>Alteromonadaceae</taxon>
        <taxon>Alteromonas/Salinimonas group</taxon>
        <taxon>Alteromonas</taxon>
    </lineage>
</organism>
<protein>
    <submittedName>
        <fullName evidence="6">DUF1656 domain-containing protein</fullName>
    </submittedName>
</protein>
<dbReference type="EMBL" id="PVNP01000124">
    <property type="protein sequence ID" value="PRO73318.1"/>
    <property type="molecule type" value="Genomic_DNA"/>
</dbReference>
<keyword evidence="2 5" id="KW-0812">Transmembrane</keyword>
<evidence type="ECO:0000256" key="3">
    <source>
        <dbReference type="ARBA" id="ARBA00022989"/>
    </source>
</evidence>
<keyword evidence="4 5" id="KW-0472">Membrane</keyword>
<dbReference type="Proteomes" id="UP000238949">
    <property type="component" value="Unassembled WGS sequence"/>
</dbReference>
<keyword evidence="3 5" id="KW-1133">Transmembrane helix</keyword>
<dbReference type="AlphaFoldDB" id="A0A2S9VA44"/>
<name>A0A2S9VA44_9ALTE</name>
<dbReference type="Pfam" id="PF07869">
    <property type="entry name" value="DUF1656"/>
    <property type="match status" value="1"/>
</dbReference>
<dbReference type="InterPro" id="IPR012451">
    <property type="entry name" value="DUF1656"/>
</dbReference>
<comment type="caution">
    <text evidence="6">The sequence shown here is derived from an EMBL/GenBank/DDBJ whole genome shotgun (WGS) entry which is preliminary data.</text>
</comment>
<gene>
    <name evidence="6" type="ORF">C6Y40_11915</name>
</gene>
<feature type="transmembrane region" description="Helical" evidence="5">
    <location>
        <begin position="6"/>
        <end position="29"/>
    </location>
</feature>
<keyword evidence="7" id="KW-1185">Reference proteome</keyword>
<dbReference type="OrthoDB" id="6080293at2"/>